<dbReference type="RefSeq" id="WP_135188544.1">
    <property type="nucleotide sequence ID" value="NZ_SPUM01000029.1"/>
</dbReference>
<dbReference type="EMBL" id="SPUM01000029">
    <property type="protein sequence ID" value="TFW34182.1"/>
    <property type="molecule type" value="Genomic_DNA"/>
</dbReference>
<gene>
    <name evidence="1" type="ORF">E4O92_04445</name>
</gene>
<dbReference type="OrthoDB" id="8757401at2"/>
<keyword evidence="2" id="KW-1185">Reference proteome</keyword>
<reference evidence="1 2" key="1">
    <citation type="submission" date="2019-03" db="EMBL/GenBank/DDBJ databases">
        <title>Draft genome of Massilia hortus sp. nov., a novel bacterial species of the Oxalobacteraceae family.</title>
        <authorList>
            <person name="Peta V."/>
            <person name="Raths R."/>
            <person name="Bucking H."/>
        </authorList>
    </citation>
    <scope>NUCLEOTIDE SEQUENCE [LARGE SCALE GENOMIC DNA]</scope>
    <source>
        <strain evidence="1 2">ONC3</strain>
    </source>
</reference>
<sequence>MSAVTFTQAQDKGLRHQFAALSETVLDFCHKLYAAHGGLRGLRAPAVLGNNKRPEQVLALAERFQAYAPSLAAELRQIASRG</sequence>
<proteinExistence type="predicted"/>
<protein>
    <submittedName>
        <fullName evidence="1">Uncharacterized protein</fullName>
    </submittedName>
</protein>
<name>A0A4Y9T8U1_9BURK</name>
<evidence type="ECO:0000313" key="2">
    <source>
        <dbReference type="Proteomes" id="UP000297258"/>
    </source>
</evidence>
<accession>A0A4Y9T8U1</accession>
<comment type="caution">
    <text evidence="1">The sequence shown here is derived from an EMBL/GenBank/DDBJ whole genome shotgun (WGS) entry which is preliminary data.</text>
</comment>
<dbReference type="Proteomes" id="UP000297258">
    <property type="component" value="Unassembled WGS sequence"/>
</dbReference>
<evidence type="ECO:0000313" key="1">
    <source>
        <dbReference type="EMBL" id="TFW34182.1"/>
    </source>
</evidence>
<dbReference type="AlphaFoldDB" id="A0A4Y9T8U1"/>
<organism evidence="1 2">
    <name type="scientific">Massilia horti</name>
    <dbReference type="NCBI Taxonomy" id="2562153"/>
    <lineage>
        <taxon>Bacteria</taxon>
        <taxon>Pseudomonadati</taxon>
        <taxon>Pseudomonadota</taxon>
        <taxon>Betaproteobacteria</taxon>
        <taxon>Burkholderiales</taxon>
        <taxon>Oxalobacteraceae</taxon>
        <taxon>Telluria group</taxon>
        <taxon>Massilia</taxon>
    </lineage>
</organism>